<evidence type="ECO:0000313" key="2">
    <source>
        <dbReference type="EMBL" id="GBE80480.1"/>
    </source>
</evidence>
<gene>
    <name evidence="2" type="ORF">SCP_0301950</name>
</gene>
<feature type="compositionally biased region" description="Basic and acidic residues" evidence="1">
    <location>
        <begin position="9"/>
        <end position="21"/>
    </location>
</feature>
<dbReference type="GeneID" id="38777397"/>
<protein>
    <submittedName>
        <fullName evidence="2">Uncharacterized protein</fullName>
    </submittedName>
</protein>
<dbReference type="EMBL" id="BFAD01000003">
    <property type="protein sequence ID" value="GBE80480.1"/>
    <property type="molecule type" value="Genomic_DNA"/>
</dbReference>
<dbReference type="InParanoid" id="A0A401GE80"/>
<evidence type="ECO:0000256" key="1">
    <source>
        <dbReference type="SAM" id="MobiDB-lite"/>
    </source>
</evidence>
<reference evidence="2 3" key="1">
    <citation type="journal article" date="2018" name="Sci. Rep.">
        <title>Genome sequence of the cauliflower mushroom Sparassis crispa (Hanabiratake) and its association with beneficial usage.</title>
        <authorList>
            <person name="Kiyama R."/>
            <person name="Furutani Y."/>
            <person name="Kawaguchi K."/>
            <person name="Nakanishi T."/>
        </authorList>
    </citation>
    <scope>NUCLEOTIDE SEQUENCE [LARGE SCALE GENOMIC DNA]</scope>
</reference>
<comment type="caution">
    <text evidence="2">The sequence shown here is derived from an EMBL/GenBank/DDBJ whole genome shotgun (WGS) entry which is preliminary data.</text>
</comment>
<proteinExistence type="predicted"/>
<feature type="region of interest" description="Disordered" evidence="1">
    <location>
        <begin position="1"/>
        <end position="32"/>
    </location>
</feature>
<keyword evidence="3" id="KW-1185">Reference proteome</keyword>
<accession>A0A401GE80</accession>
<dbReference type="RefSeq" id="XP_027611393.1">
    <property type="nucleotide sequence ID" value="XM_027755592.1"/>
</dbReference>
<organism evidence="2 3">
    <name type="scientific">Sparassis crispa</name>
    <dbReference type="NCBI Taxonomy" id="139825"/>
    <lineage>
        <taxon>Eukaryota</taxon>
        <taxon>Fungi</taxon>
        <taxon>Dikarya</taxon>
        <taxon>Basidiomycota</taxon>
        <taxon>Agaricomycotina</taxon>
        <taxon>Agaricomycetes</taxon>
        <taxon>Polyporales</taxon>
        <taxon>Sparassidaceae</taxon>
        <taxon>Sparassis</taxon>
    </lineage>
</organism>
<name>A0A401GE80_9APHY</name>
<evidence type="ECO:0000313" key="3">
    <source>
        <dbReference type="Proteomes" id="UP000287166"/>
    </source>
</evidence>
<feature type="compositionally biased region" description="Polar residues" evidence="1">
    <location>
        <begin position="22"/>
        <end position="32"/>
    </location>
</feature>
<sequence>MRNSIDNPPKSEKPGFREKAHSQNTLARNQGFTRKPTHKHFVGFCSSGQCAGGVSISLATESEEEEYCCRHATSLSAGDLQMTTSDFCVFIAYERPTVRKALTTTFQGFLTFWRCPNRIARGQAPDPGMDHTAEDAKWT</sequence>
<dbReference type="Proteomes" id="UP000287166">
    <property type="component" value="Unassembled WGS sequence"/>
</dbReference>
<dbReference type="AlphaFoldDB" id="A0A401GE80"/>